<accession>A0A834LAB4</accession>
<keyword evidence="5 8" id="KW-1133">Transmembrane helix</keyword>
<organism evidence="11 12">
    <name type="scientific">Rhododendron simsii</name>
    <name type="common">Sims's rhododendron</name>
    <dbReference type="NCBI Taxonomy" id="118357"/>
    <lineage>
        <taxon>Eukaryota</taxon>
        <taxon>Viridiplantae</taxon>
        <taxon>Streptophyta</taxon>
        <taxon>Embryophyta</taxon>
        <taxon>Tracheophyta</taxon>
        <taxon>Spermatophyta</taxon>
        <taxon>Magnoliopsida</taxon>
        <taxon>eudicotyledons</taxon>
        <taxon>Gunneridae</taxon>
        <taxon>Pentapetalae</taxon>
        <taxon>asterids</taxon>
        <taxon>Ericales</taxon>
        <taxon>Ericaceae</taxon>
        <taxon>Ericoideae</taxon>
        <taxon>Rhodoreae</taxon>
        <taxon>Rhododendron</taxon>
    </lineage>
</organism>
<dbReference type="EMBL" id="WJXA01000011">
    <property type="protein sequence ID" value="KAF7126669.1"/>
    <property type="molecule type" value="Genomic_DNA"/>
</dbReference>
<evidence type="ECO:0000256" key="1">
    <source>
        <dbReference type="ARBA" id="ARBA00004370"/>
    </source>
</evidence>
<dbReference type="PANTHER" id="PTHR43570">
    <property type="entry name" value="ALDEHYDE DEHYDROGENASE"/>
    <property type="match status" value="1"/>
</dbReference>
<comment type="subcellular location">
    <subcellularLocation>
        <location evidence="1">Membrane</location>
    </subcellularLocation>
</comment>
<dbReference type="GO" id="GO:0006081">
    <property type="term" value="P:aldehyde metabolic process"/>
    <property type="evidence" value="ECO:0007669"/>
    <property type="project" value="InterPro"/>
</dbReference>
<evidence type="ECO:0000313" key="12">
    <source>
        <dbReference type="Proteomes" id="UP000626092"/>
    </source>
</evidence>
<keyword evidence="12" id="KW-1185">Reference proteome</keyword>
<feature type="transmembrane region" description="Helical" evidence="8">
    <location>
        <begin position="41"/>
        <end position="60"/>
    </location>
</feature>
<dbReference type="AlphaFoldDB" id="A0A834LAB4"/>
<keyword evidence="3 8" id="KW-0812">Transmembrane</keyword>
<reference evidence="11" key="1">
    <citation type="submission" date="2019-11" db="EMBL/GenBank/DDBJ databases">
        <authorList>
            <person name="Liu Y."/>
            <person name="Hou J."/>
            <person name="Li T.-Q."/>
            <person name="Guan C.-H."/>
            <person name="Wu X."/>
            <person name="Wu H.-Z."/>
            <person name="Ling F."/>
            <person name="Zhang R."/>
            <person name="Shi X.-G."/>
            <person name="Ren J.-P."/>
            <person name="Chen E.-F."/>
            <person name="Sun J.-M."/>
        </authorList>
    </citation>
    <scope>NUCLEOTIDE SEQUENCE</scope>
    <source>
        <strain evidence="11">Adult_tree_wgs_1</strain>
        <tissue evidence="11">Leaves</tissue>
    </source>
</reference>
<comment type="caution">
    <text evidence="11">The sequence shown here is derived from an EMBL/GenBank/DDBJ whole genome shotgun (WGS) entry which is preliminary data.</text>
</comment>
<dbReference type="InterPro" id="IPR012394">
    <property type="entry name" value="Aldehyde_DH_NAD(P)"/>
</dbReference>
<evidence type="ECO:0000256" key="4">
    <source>
        <dbReference type="ARBA" id="ARBA00022970"/>
    </source>
</evidence>
<evidence type="ECO:0000256" key="6">
    <source>
        <dbReference type="ARBA" id="ARBA00023002"/>
    </source>
</evidence>
<dbReference type="GO" id="GO:0016020">
    <property type="term" value="C:membrane"/>
    <property type="evidence" value="ECO:0007669"/>
    <property type="project" value="UniProtKB-SubCell"/>
</dbReference>
<evidence type="ECO:0000313" key="11">
    <source>
        <dbReference type="EMBL" id="KAF7126669.1"/>
    </source>
</evidence>
<gene>
    <name evidence="11" type="ORF">RHSIM_Rhsim11G0067900</name>
</gene>
<feature type="domain" description="Aldehyde dehydrogenase" evidence="9">
    <location>
        <begin position="167"/>
        <end position="317"/>
    </location>
</feature>
<dbReference type="InterPro" id="IPR016161">
    <property type="entry name" value="Ald_DH/histidinol_DH"/>
</dbReference>
<evidence type="ECO:0000256" key="3">
    <source>
        <dbReference type="ARBA" id="ARBA00022692"/>
    </source>
</evidence>
<evidence type="ECO:0000256" key="7">
    <source>
        <dbReference type="ARBA" id="ARBA00023136"/>
    </source>
</evidence>
<dbReference type="GO" id="GO:0004029">
    <property type="term" value="F:aldehyde dehydrogenase (NAD+) activity"/>
    <property type="evidence" value="ECO:0007669"/>
    <property type="project" value="TreeGrafter"/>
</dbReference>
<evidence type="ECO:0000256" key="5">
    <source>
        <dbReference type="ARBA" id="ARBA00022989"/>
    </source>
</evidence>
<keyword evidence="7 8" id="KW-0472">Membrane</keyword>
<dbReference type="Pfam" id="PF00171">
    <property type="entry name" value="Aldedh"/>
    <property type="match status" value="1"/>
</dbReference>
<dbReference type="InterPro" id="IPR013057">
    <property type="entry name" value="AA_transpt_TM"/>
</dbReference>
<feature type="domain" description="Amino acid transporter transmembrane" evidence="10">
    <location>
        <begin position="39"/>
        <end position="131"/>
    </location>
</feature>
<dbReference type="Gene3D" id="3.40.605.10">
    <property type="entry name" value="Aldehyde Dehydrogenase, Chain A, domain 1"/>
    <property type="match status" value="1"/>
</dbReference>
<dbReference type="SUPFAM" id="SSF53720">
    <property type="entry name" value="ALDH-like"/>
    <property type="match status" value="1"/>
</dbReference>
<dbReference type="InterPro" id="IPR016162">
    <property type="entry name" value="Ald_DH_N"/>
</dbReference>
<comment type="similarity">
    <text evidence="2">Belongs to the aldehyde dehydrogenase family.</text>
</comment>
<evidence type="ECO:0000259" key="10">
    <source>
        <dbReference type="Pfam" id="PF01490"/>
    </source>
</evidence>
<evidence type="ECO:0000259" key="9">
    <source>
        <dbReference type="Pfam" id="PF00171"/>
    </source>
</evidence>
<protein>
    <recommendedName>
        <fullName evidence="13">Aldehyde dehydrogenase</fullName>
    </recommendedName>
</protein>
<dbReference type="OrthoDB" id="40134at2759"/>
<keyword evidence="4" id="KW-0813">Transport</keyword>
<dbReference type="Pfam" id="PF01490">
    <property type="entry name" value="Aa_trans"/>
    <property type="match status" value="1"/>
</dbReference>
<dbReference type="Gene3D" id="3.40.309.10">
    <property type="entry name" value="Aldehyde Dehydrogenase, Chain A, domain 2"/>
    <property type="match status" value="1"/>
</dbReference>
<proteinExistence type="inferred from homology"/>
<dbReference type="Proteomes" id="UP000626092">
    <property type="component" value="Unassembled WGS sequence"/>
</dbReference>
<dbReference type="InterPro" id="IPR015590">
    <property type="entry name" value="Aldehyde_DH_dom"/>
</dbReference>
<evidence type="ECO:0000256" key="2">
    <source>
        <dbReference type="ARBA" id="ARBA00009986"/>
    </source>
</evidence>
<feature type="transmembrane region" description="Helical" evidence="8">
    <location>
        <begin position="103"/>
        <end position="127"/>
    </location>
</feature>
<evidence type="ECO:0008006" key="13">
    <source>
        <dbReference type="Google" id="ProtNLM"/>
    </source>
</evidence>
<keyword evidence="4" id="KW-0029">Amino-acid transport</keyword>
<evidence type="ECO:0000256" key="8">
    <source>
        <dbReference type="SAM" id="Phobius"/>
    </source>
</evidence>
<keyword evidence="6" id="KW-0560">Oxidoreductase</keyword>
<dbReference type="InterPro" id="IPR016163">
    <property type="entry name" value="Ald_DH_C"/>
</dbReference>
<name>A0A834LAB4_RHOSS</name>
<dbReference type="GO" id="GO:0005737">
    <property type="term" value="C:cytoplasm"/>
    <property type="evidence" value="ECO:0007669"/>
    <property type="project" value="TreeGrafter"/>
</dbReference>
<sequence>MGDNAAVKNHHRQVFEVSANVAPAGSKCFDDDGRLKRTAQLGWIAGPTVLFLFSIVTYYTSTLLADCYCSGDPANGKRNYTYMDAVSSNLGGMKVKICGWIQYLNFFGVAIGYSIASSISMIVVLSFSSTTFSVVPNPPVCCQIWRYALKLELEKFFGKDLLISEDLSRTVSPNHFAHLTKILDDDKISGKIVHGGRRNKDSLKISPTILLDVPEDSLIMNEEIFGPLLPIVTVDNIEESFSVINSGEKPLAAYLFTNSKTLKGKFVRNISAGGLLINDIGMHFANPHLPFGGVGESGIGACHGKFSFDTFSHKKAVLYRSFAGDAPARYPPYTPGKLRLLKALLGGDIIGIIRALLGW</sequence>
<dbReference type="PANTHER" id="PTHR43570:SF16">
    <property type="entry name" value="ALDEHYDE DEHYDROGENASE TYPE III, ISOFORM Q"/>
    <property type="match status" value="1"/>
</dbReference>
<dbReference type="GO" id="GO:0006865">
    <property type="term" value="P:amino acid transport"/>
    <property type="evidence" value="ECO:0007669"/>
    <property type="project" value="UniProtKB-KW"/>
</dbReference>